<dbReference type="Proteomes" id="UP001147746">
    <property type="component" value="Unassembled WGS sequence"/>
</dbReference>
<feature type="signal peptide" evidence="2">
    <location>
        <begin position="1"/>
        <end position="18"/>
    </location>
</feature>
<feature type="chain" id="PRO_5040820010" evidence="2">
    <location>
        <begin position="19"/>
        <end position="295"/>
    </location>
</feature>
<evidence type="ECO:0000313" key="4">
    <source>
        <dbReference type="Proteomes" id="UP001147746"/>
    </source>
</evidence>
<keyword evidence="4" id="KW-1185">Reference proteome</keyword>
<keyword evidence="1" id="KW-1133">Transmembrane helix</keyword>
<feature type="transmembrane region" description="Helical" evidence="1">
    <location>
        <begin position="188"/>
        <end position="213"/>
    </location>
</feature>
<dbReference type="AlphaFoldDB" id="A0A9W9QE35"/>
<gene>
    <name evidence="3" type="ORF">N7476_001789</name>
</gene>
<proteinExistence type="predicted"/>
<evidence type="ECO:0000256" key="1">
    <source>
        <dbReference type="SAM" id="Phobius"/>
    </source>
</evidence>
<sequence length="295" mass="33036">MVLSRWLVIALGTQVARGGDLPVNERCVTAVYSAYNYVSFAGSPAKGLWDTRCRNPLKVASIYAASEVYCQDQERATGLAQLAAFCEEIGHRELLPREAVAENLTEDVIRNMRTVGYLEIPRAEMIDTPVLLSASFFNRMFNTIVCPRAVPSLPAWNDRKLTIAIFPLHRIRGSMRLGRIMHLATSDMYIGVLFWLVGLFTGYAAICFMSAMFEESPIWNLKCTTDLVFGMAFRGWNIYFTHFIVPAPFATKGRNLIGLIFSNRAESLVVAGFWLISIILSLLARNSKPTLTLFS</sequence>
<protein>
    <submittedName>
        <fullName evidence="3">Uncharacterized protein</fullName>
    </submittedName>
</protein>
<name>A0A9W9QE35_9EURO</name>
<evidence type="ECO:0000256" key="2">
    <source>
        <dbReference type="SAM" id="SignalP"/>
    </source>
</evidence>
<feature type="transmembrane region" description="Helical" evidence="1">
    <location>
        <begin position="265"/>
        <end position="284"/>
    </location>
</feature>
<organism evidence="3 4">
    <name type="scientific">Penicillium atrosanguineum</name>
    <dbReference type="NCBI Taxonomy" id="1132637"/>
    <lineage>
        <taxon>Eukaryota</taxon>
        <taxon>Fungi</taxon>
        <taxon>Dikarya</taxon>
        <taxon>Ascomycota</taxon>
        <taxon>Pezizomycotina</taxon>
        <taxon>Eurotiomycetes</taxon>
        <taxon>Eurotiomycetidae</taxon>
        <taxon>Eurotiales</taxon>
        <taxon>Aspergillaceae</taxon>
        <taxon>Penicillium</taxon>
    </lineage>
</organism>
<evidence type="ECO:0000313" key="3">
    <source>
        <dbReference type="EMBL" id="KAJ5332006.1"/>
    </source>
</evidence>
<dbReference type="EMBL" id="JAPZBO010000001">
    <property type="protein sequence ID" value="KAJ5332006.1"/>
    <property type="molecule type" value="Genomic_DNA"/>
</dbReference>
<keyword evidence="2" id="KW-0732">Signal</keyword>
<reference evidence="3" key="1">
    <citation type="submission" date="2022-12" db="EMBL/GenBank/DDBJ databases">
        <authorList>
            <person name="Petersen C."/>
        </authorList>
    </citation>
    <scope>NUCLEOTIDE SEQUENCE</scope>
    <source>
        <strain evidence="3">IBT 21472</strain>
    </source>
</reference>
<keyword evidence="1" id="KW-0472">Membrane</keyword>
<reference evidence="3" key="2">
    <citation type="journal article" date="2023" name="IMA Fungus">
        <title>Comparative genomic study of the Penicillium genus elucidates a diverse pangenome and 15 lateral gene transfer events.</title>
        <authorList>
            <person name="Petersen C."/>
            <person name="Sorensen T."/>
            <person name="Nielsen M.R."/>
            <person name="Sondergaard T.E."/>
            <person name="Sorensen J.L."/>
            <person name="Fitzpatrick D.A."/>
            <person name="Frisvad J.C."/>
            <person name="Nielsen K.L."/>
        </authorList>
    </citation>
    <scope>NUCLEOTIDE SEQUENCE</scope>
    <source>
        <strain evidence="3">IBT 21472</strain>
    </source>
</reference>
<comment type="caution">
    <text evidence="3">The sequence shown here is derived from an EMBL/GenBank/DDBJ whole genome shotgun (WGS) entry which is preliminary data.</text>
</comment>
<accession>A0A9W9QE35</accession>
<keyword evidence="1" id="KW-0812">Transmembrane</keyword>
<feature type="transmembrane region" description="Helical" evidence="1">
    <location>
        <begin position="225"/>
        <end position="245"/>
    </location>
</feature>